<keyword evidence="5" id="KW-1185">Reference proteome</keyword>
<feature type="domain" description="CCHC-type" evidence="3">
    <location>
        <begin position="186"/>
        <end position="202"/>
    </location>
</feature>
<feature type="region of interest" description="Disordered" evidence="2">
    <location>
        <begin position="137"/>
        <end position="184"/>
    </location>
</feature>
<dbReference type="PANTHER" id="PTHR35046:SF9">
    <property type="entry name" value="RNA-DIRECTED DNA POLYMERASE"/>
    <property type="match status" value="1"/>
</dbReference>
<keyword evidence="1" id="KW-0863">Zinc-finger</keyword>
<comment type="caution">
    <text evidence="4">The sequence shown here is derived from an EMBL/GenBank/DDBJ whole genome shotgun (WGS) entry which is preliminary data.</text>
</comment>
<dbReference type="InterPro" id="IPR021109">
    <property type="entry name" value="Peptidase_aspartic_dom_sf"/>
</dbReference>
<dbReference type="Gene3D" id="2.40.70.10">
    <property type="entry name" value="Acid Proteases"/>
    <property type="match status" value="1"/>
</dbReference>
<dbReference type="PANTHER" id="PTHR35046">
    <property type="entry name" value="ZINC KNUCKLE (CCHC-TYPE) FAMILY PROTEIN"/>
    <property type="match status" value="1"/>
</dbReference>
<evidence type="ECO:0000313" key="5">
    <source>
        <dbReference type="Proteomes" id="UP000326939"/>
    </source>
</evidence>
<dbReference type="GO" id="GO:0003676">
    <property type="term" value="F:nucleic acid binding"/>
    <property type="evidence" value="ECO:0007669"/>
    <property type="project" value="InterPro"/>
</dbReference>
<dbReference type="GO" id="GO:0008270">
    <property type="term" value="F:zinc ion binding"/>
    <property type="evidence" value="ECO:0007669"/>
    <property type="project" value="UniProtKB-KW"/>
</dbReference>
<evidence type="ECO:0000259" key="3">
    <source>
        <dbReference type="PROSITE" id="PS50158"/>
    </source>
</evidence>
<dbReference type="PROSITE" id="PS50158">
    <property type="entry name" value="ZF_CCHC"/>
    <property type="match status" value="1"/>
</dbReference>
<dbReference type="SMART" id="SM00343">
    <property type="entry name" value="ZnF_C2HC"/>
    <property type="match status" value="1"/>
</dbReference>
<dbReference type="Pfam" id="PF08284">
    <property type="entry name" value="RVP_2"/>
    <property type="match status" value="1"/>
</dbReference>
<dbReference type="SUPFAM" id="SSF57756">
    <property type="entry name" value="Retrovirus zinc finger-like domains"/>
    <property type="match status" value="1"/>
</dbReference>
<dbReference type="InterPro" id="IPR036875">
    <property type="entry name" value="Znf_CCHC_sf"/>
</dbReference>
<sequence>MANPLNGQEDIDDRIREDNMITQTEFRAFQRETQQTLQAIQAALARLATGNNQWRDDMRAHENHRERFNPVREQQQIPRRQLAYEEEDRVSMHTIYTLTEAINLATKEETQLERTRNPGAARTPDTIHMHASSVAASNKGKFPLNPPPSMPNFTKGPSSSRLPMTTTGTVPPEAPRNPYSRPASDKCYRCGQPGHRSNQCPKRGVVNLIEQGEDTDPEGEDEAEDVYGEEEIIGGDEGELLSHALVVRRLLLTPKQENQSQRHNIFRTRCTVDRKVCDIIIDNGSSENIISRTMVTKLGLKTEKHPSPYIIGWIKQGVETKVTETCHIQFSIGRNYADKITCDVVEMDACHMIFGRPWQYDVDATYRGRDNVYVFMSGGQKIVLGPLKEDFSKIEPKVQGKPILLVDGETFMTEANGASEVFAVVVGDSVIIPDFSYLILRVIVCIELGFAVYKYWEMSS</sequence>
<gene>
    <name evidence="4" type="ORF">DKX38_006232</name>
</gene>
<dbReference type="Proteomes" id="UP000326939">
    <property type="component" value="Chromosome 4"/>
</dbReference>
<reference evidence="5" key="1">
    <citation type="journal article" date="2019" name="Gigascience">
        <title>De novo genome assembly of the endangered Acer yangbiense, a plant species with extremely small populations endemic to Yunnan Province, China.</title>
        <authorList>
            <person name="Yang J."/>
            <person name="Wariss H.M."/>
            <person name="Tao L."/>
            <person name="Zhang R."/>
            <person name="Yun Q."/>
            <person name="Hollingsworth P."/>
            <person name="Dao Z."/>
            <person name="Luo G."/>
            <person name="Guo H."/>
            <person name="Ma Y."/>
            <person name="Sun W."/>
        </authorList>
    </citation>
    <scope>NUCLEOTIDE SEQUENCE [LARGE SCALE GENOMIC DNA]</scope>
    <source>
        <strain evidence="5">cv. br00</strain>
    </source>
</reference>
<dbReference type="AlphaFoldDB" id="A0A5N5N1B8"/>
<organism evidence="4 5">
    <name type="scientific">Salix brachista</name>
    <dbReference type="NCBI Taxonomy" id="2182728"/>
    <lineage>
        <taxon>Eukaryota</taxon>
        <taxon>Viridiplantae</taxon>
        <taxon>Streptophyta</taxon>
        <taxon>Embryophyta</taxon>
        <taxon>Tracheophyta</taxon>
        <taxon>Spermatophyta</taxon>
        <taxon>Magnoliopsida</taxon>
        <taxon>eudicotyledons</taxon>
        <taxon>Gunneridae</taxon>
        <taxon>Pentapetalae</taxon>
        <taxon>rosids</taxon>
        <taxon>fabids</taxon>
        <taxon>Malpighiales</taxon>
        <taxon>Salicaceae</taxon>
        <taxon>Saliceae</taxon>
        <taxon>Salix</taxon>
    </lineage>
</organism>
<dbReference type="InterPro" id="IPR001878">
    <property type="entry name" value="Znf_CCHC"/>
</dbReference>
<feature type="compositionally biased region" description="Polar residues" evidence="2">
    <location>
        <begin position="151"/>
        <end position="169"/>
    </location>
</feature>
<keyword evidence="1" id="KW-0862">Zinc</keyword>
<dbReference type="CDD" id="cd00303">
    <property type="entry name" value="retropepsin_like"/>
    <property type="match status" value="1"/>
</dbReference>
<dbReference type="EMBL" id="VDCV01000004">
    <property type="protein sequence ID" value="KAB5561275.1"/>
    <property type="molecule type" value="Genomic_DNA"/>
</dbReference>
<proteinExistence type="predicted"/>
<accession>A0A5N5N1B8</accession>
<protein>
    <recommendedName>
        <fullName evidence="3">CCHC-type domain-containing protein</fullName>
    </recommendedName>
</protein>
<name>A0A5N5N1B8_9ROSI</name>
<evidence type="ECO:0000256" key="1">
    <source>
        <dbReference type="PROSITE-ProRule" id="PRU00047"/>
    </source>
</evidence>
<dbReference type="Gene3D" id="4.10.60.10">
    <property type="entry name" value="Zinc finger, CCHC-type"/>
    <property type="match status" value="1"/>
</dbReference>
<dbReference type="Pfam" id="PF00098">
    <property type="entry name" value="zf-CCHC"/>
    <property type="match status" value="1"/>
</dbReference>
<evidence type="ECO:0000256" key="2">
    <source>
        <dbReference type="SAM" id="MobiDB-lite"/>
    </source>
</evidence>
<evidence type="ECO:0000313" key="4">
    <source>
        <dbReference type="EMBL" id="KAB5561275.1"/>
    </source>
</evidence>
<keyword evidence="1" id="KW-0479">Metal-binding</keyword>